<evidence type="ECO:0000313" key="2">
    <source>
        <dbReference type="Proteomes" id="UP000471147"/>
    </source>
</evidence>
<organism evidence="1 2">
    <name type="scientific">Sphingorhabdus profundilacus</name>
    <dbReference type="NCBI Taxonomy" id="2509718"/>
    <lineage>
        <taxon>Bacteria</taxon>
        <taxon>Pseudomonadati</taxon>
        <taxon>Pseudomonadota</taxon>
        <taxon>Alphaproteobacteria</taxon>
        <taxon>Sphingomonadales</taxon>
        <taxon>Sphingomonadaceae</taxon>
        <taxon>Sphingorhabdus</taxon>
    </lineage>
</organism>
<comment type="caution">
    <text evidence="1">The sequence shown here is derived from an EMBL/GenBank/DDBJ whole genome shotgun (WGS) entry which is preliminary data.</text>
</comment>
<dbReference type="SUPFAM" id="SSF53448">
    <property type="entry name" value="Nucleotide-diphospho-sugar transferases"/>
    <property type="match status" value="1"/>
</dbReference>
<gene>
    <name evidence="1" type="ORF">EUU23_12890</name>
</gene>
<accession>A0A6I4LZY2</accession>
<name>A0A6I4LZY2_9SPHN</name>
<sequence length="230" mass="25117">MSVLIGVPSGRGSMSVETTTSLMNLGLIFKHKNIDYSFVSVSNAEVATARNVLAAHFLQTGHDVFIGIDDDIGIEMAVLERLLNHDADFLAVYQPQRTLDLNAFEKAILSGKRGSDAQFAAAPYVGTNSNPTNPEYGTIGKVQFIGTGFYILKRAVLEVMVEKGIAMSMQTRMPNFSQKTYGFFNNITDDKLGHLSEDYSFCTRVTRAGFDIHAYLGPGVSHTGPMAFQS</sequence>
<dbReference type="Gene3D" id="3.90.550.40">
    <property type="match status" value="1"/>
</dbReference>
<reference evidence="1 2" key="1">
    <citation type="submission" date="2019-01" db="EMBL/GenBank/DDBJ databases">
        <title>Sphingorhabdus lacus sp.nov., isolated from an oligotrophic freshwater lake.</title>
        <authorList>
            <person name="Park M."/>
        </authorList>
    </citation>
    <scope>NUCLEOTIDE SEQUENCE [LARGE SCALE GENOMIC DNA]</scope>
    <source>
        <strain evidence="1 2">IMCC26285</strain>
    </source>
</reference>
<dbReference type="OrthoDB" id="561165at2"/>
<dbReference type="InterPro" id="IPR029044">
    <property type="entry name" value="Nucleotide-diphossugar_trans"/>
</dbReference>
<keyword evidence="2" id="KW-1185">Reference proteome</keyword>
<dbReference type="RefSeq" id="WP_160354480.1">
    <property type="nucleotide sequence ID" value="NZ_SDWJ01000002.1"/>
</dbReference>
<dbReference type="AlphaFoldDB" id="A0A6I4LZY2"/>
<proteinExistence type="predicted"/>
<evidence type="ECO:0008006" key="3">
    <source>
        <dbReference type="Google" id="ProtNLM"/>
    </source>
</evidence>
<protein>
    <recommendedName>
        <fullName evidence="3">Glycosyltransferase family 2 protein</fullName>
    </recommendedName>
</protein>
<dbReference type="EMBL" id="SDWJ01000002">
    <property type="protein sequence ID" value="MVZ98591.1"/>
    <property type="molecule type" value="Genomic_DNA"/>
</dbReference>
<dbReference type="Proteomes" id="UP000471147">
    <property type="component" value="Unassembled WGS sequence"/>
</dbReference>
<evidence type="ECO:0000313" key="1">
    <source>
        <dbReference type="EMBL" id="MVZ98591.1"/>
    </source>
</evidence>